<comment type="caution">
    <text evidence="2">The sequence shown here is derived from an EMBL/GenBank/DDBJ whole genome shotgun (WGS) entry which is preliminary data.</text>
</comment>
<sequence>MLISSIATALVLAASCLAHPKIRRKQTDLRLFSGDNCTKGNLGVWTVVEGDLFPGECKMFPVTVGSVGIESIYDGCTVTLYVDDECKPVVTMTEKKLHTGDQAIVEGCVISRTGMSFKAFTVSCDFQKKMDEWDFQHH</sequence>
<dbReference type="Proteomes" id="UP000562929">
    <property type="component" value="Unassembled WGS sequence"/>
</dbReference>
<dbReference type="AlphaFoldDB" id="A0A8H4Q0I0"/>
<evidence type="ECO:0000256" key="1">
    <source>
        <dbReference type="SAM" id="SignalP"/>
    </source>
</evidence>
<protein>
    <submittedName>
        <fullName evidence="2">SSCRP protein</fullName>
    </submittedName>
</protein>
<keyword evidence="1" id="KW-0732">Signal</keyword>
<feature type="chain" id="PRO_5034584475" evidence="1">
    <location>
        <begin position="19"/>
        <end position="138"/>
    </location>
</feature>
<accession>A0A8H4Q0I0</accession>
<reference evidence="2 3" key="1">
    <citation type="journal article" date="2020" name="G3 (Bethesda)">
        <title>Genetic Underpinnings of Host Manipulation by Ophiocordyceps as Revealed by Comparative Transcriptomics.</title>
        <authorList>
            <person name="Will I."/>
            <person name="Das B."/>
            <person name="Trinh T."/>
            <person name="Brachmann A."/>
            <person name="Ohm R.A."/>
            <person name="de Bekker C."/>
        </authorList>
    </citation>
    <scope>NUCLEOTIDE SEQUENCE [LARGE SCALE GENOMIC DNA]</scope>
    <source>
        <strain evidence="2 3">EC05</strain>
    </source>
</reference>
<evidence type="ECO:0000313" key="3">
    <source>
        <dbReference type="Proteomes" id="UP000562929"/>
    </source>
</evidence>
<evidence type="ECO:0000313" key="2">
    <source>
        <dbReference type="EMBL" id="KAF4580845.1"/>
    </source>
</evidence>
<name>A0A8H4Q0I0_9HYPO</name>
<gene>
    <name evidence="2" type="ORF">GQ602_006982</name>
</gene>
<keyword evidence="3" id="KW-1185">Reference proteome</keyword>
<dbReference type="EMBL" id="JAACLJ010000009">
    <property type="protein sequence ID" value="KAF4580845.1"/>
    <property type="molecule type" value="Genomic_DNA"/>
</dbReference>
<feature type="signal peptide" evidence="1">
    <location>
        <begin position="1"/>
        <end position="18"/>
    </location>
</feature>
<proteinExistence type="predicted"/>
<dbReference type="OrthoDB" id="4691160at2759"/>
<organism evidence="2 3">
    <name type="scientific">Ophiocordyceps camponoti-floridani</name>
    <dbReference type="NCBI Taxonomy" id="2030778"/>
    <lineage>
        <taxon>Eukaryota</taxon>
        <taxon>Fungi</taxon>
        <taxon>Dikarya</taxon>
        <taxon>Ascomycota</taxon>
        <taxon>Pezizomycotina</taxon>
        <taxon>Sordariomycetes</taxon>
        <taxon>Hypocreomycetidae</taxon>
        <taxon>Hypocreales</taxon>
        <taxon>Ophiocordycipitaceae</taxon>
        <taxon>Ophiocordyceps</taxon>
    </lineage>
</organism>